<dbReference type="InterPro" id="IPR036400">
    <property type="entry name" value="Cyt_B5-like_heme/steroid_sf"/>
</dbReference>
<keyword evidence="1" id="KW-0732">Signal</keyword>
<dbReference type="Pfam" id="PF00173">
    <property type="entry name" value="Cyt-b5"/>
    <property type="match status" value="1"/>
</dbReference>
<dbReference type="CDD" id="cd03506">
    <property type="entry name" value="Delta6-FADS-like"/>
    <property type="match status" value="1"/>
</dbReference>
<gene>
    <name evidence="4" type="ORF">DSPE1174_LOCUS4007</name>
</gene>
<dbReference type="GO" id="GO:0006636">
    <property type="term" value="P:unsaturated fatty acid biosynthetic process"/>
    <property type="evidence" value="ECO:0007669"/>
    <property type="project" value="UniProtKB-ARBA"/>
</dbReference>
<evidence type="ECO:0000313" key="4">
    <source>
        <dbReference type="EMBL" id="CAD9380085.1"/>
    </source>
</evidence>
<proteinExistence type="predicted"/>
<dbReference type="GO" id="GO:0016717">
    <property type="term" value="F:oxidoreductase activity, acting on paired donors, with oxidation of a pair of donors resulting in the reduction of molecular oxygen to two molecules of water"/>
    <property type="evidence" value="ECO:0007669"/>
    <property type="project" value="TreeGrafter"/>
</dbReference>
<dbReference type="PANTHER" id="PTHR19353">
    <property type="entry name" value="FATTY ACID DESATURASE 2"/>
    <property type="match status" value="1"/>
</dbReference>
<feature type="chain" id="PRO_5030883618" description="Cytochrome b5 heme-binding domain-containing protein" evidence="1">
    <location>
        <begin position="26"/>
        <end position="494"/>
    </location>
</feature>
<organism evidence="4">
    <name type="scientific">Octactis speculum</name>
    <dbReference type="NCBI Taxonomy" id="3111310"/>
    <lineage>
        <taxon>Eukaryota</taxon>
        <taxon>Sar</taxon>
        <taxon>Stramenopiles</taxon>
        <taxon>Ochrophyta</taxon>
        <taxon>Dictyochophyceae</taxon>
        <taxon>Dictyochales</taxon>
        <taxon>Dictyochaceae</taxon>
        <taxon>Octactis</taxon>
    </lineage>
</organism>
<evidence type="ECO:0000259" key="2">
    <source>
        <dbReference type="Pfam" id="PF00173"/>
    </source>
</evidence>
<feature type="signal peptide" evidence="1">
    <location>
        <begin position="1"/>
        <end position="25"/>
    </location>
</feature>
<dbReference type="Pfam" id="PF00487">
    <property type="entry name" value="FA_desaturase"/>
    <property type="match status" value="1"/>
</dbReference>
<dbReference type="GO" id="GO:0016020">
    <property type="term" value="C:membrane"/>
    <property type="evidence" value="ECO:0007669"/>
    <property type="project" value="TreeGrafter"/>
</dbReference>
<accession>A0A7S2AXE7</accession>
<reference evidence="4" key="1">
    <citation type="submission" date="2021-01" db="EMBL/GenBank/DDBJ databases">
        <authorList>
            <person name="Corre E."/>
            <person name="Pelletier E."/>
            <person name="Niang G."/>
            <person name="Scheremetjew M."/>
            <person name="Finn R."/>
            <person name="Kale V."/>
            <person name="Holt S."/>
            <person name="Cochrane G."/>
            <person name="Meng A."/>
            <person name="Brown T."/>
            <person name="Cohen L."/>
        </authorList>
    </citation>
    <scope>NUCLEOTIDE SEQUENCE</scope>
    <source>
        <strain evidence="4">CCMP1381</strain>
    </source>
</reference>
<evidence type="ECO:0000256" key="1">
    <source>
        <dbReference type="SAM" id="SignalP"/>
    </source>
</evidence>
<feature type="domain" description="Fatty acid desaturase" evidence="3">
    <location>
        <begin position="219"/>
        <end position="454"/>
    </location>
</feature>
<dbReference type="SUPFAM" id="SSF55856">
    <property type="entry name" value="Cytochrome b5-like heme/steroid binding domain"/>
    <property type="match status" value="1"/>
</dbReference>
<dbReference type="GO" id="GO:0042759">
    <property type="term" value="P:long-chain fatty acid biosynthetic process"/>
    <property type="evidence" value="ECO:0007669"/>
    <property type="project" value="UniProtKB-ARBA"/>
</dbReference>
<evidence type="ECO:0000259" key="3">
    <source>
        <dbReference type="Pfam" id="PF00487"/>
    </source>
</evidence>
<dbReference type="EMBL" id="HBGS01007732">
    <property type="protein sequence ID" value="CAD9380085.1"/>
    <property type="molecule type" value="Transcribed_RNA"/>
</dbReference>
<dbReference type="InterPro" id="IPR001199">
    <property type="entry name" value="Cyt_B5-like_heme/steroid-bd"/>
</dbReference>
<dbReference type="InterPro" id="IPR005804">
    <property type="entry name" value="FA_desaturase_dom"/>
</dbReference>
<evidence type="ECO:0008006" key="5">
    <source>
        <dbReference type="Google" id="ProtNLM"/>
    </source>
</evidence>
<dbReference type="AlphaFoldDB" id="A0A7S2AXE7"/>
<protein>
    <recommendedName>
        <fullName evidence="5">Cytochrome b5 heme-binding domain-containing protein</fullName>
    </recommendedName>
</protein>
<feature type="domain" description="Cytochrome b5 heme-binding" evidence="2">
    <location>
        <begin position="94"/>
        <end position="149"/>
    </location>
</feature>
<dbReference type="Gene3D" id="3.10.120.10">
    <property type="entry name" value="Cytochrome b5-like heme/steroid binding domain"/>
    <property type="match status" value="1"/>
</dbReference>
<sequence length="494" mass="55884">MTRSTSTSKGLETLIWFALLAPCASYIAPRLSRPVRSKTFGRSARCMAISSPKPETPVSIFSGEVDCIDNPNACDVVCDKEASCDLEPTPKGRKRDRLVVRMDDEWYDLTGWRKAHPSGSHWIDLYNNADATEVMYAFHSDTARKMLPRLPKARPNEIPTGEDAPIDVSPVSRGFRALRVKLEEEGWFKRKAWPEAKNLIKWTALMGVAAAFARRNTLISALLLGIANTSAGWLAHDYIHGRGKWAMTMRAFGMLGGGMSATWWSDKHNLHHALTNVAGIDEDLMVDPFLYMWAPDPKNDSPFRKFQHLYWMLPYSMLFAIWRIDSIKVAFKRKLWGEVAGMGLHYAMLFALFPVKVLLPAVFISGLLTAIIVTVSHQNEEIHMDGPHKLGYVESQFQSTRDYICGNPIFEYMAGGMNYQLEHHLFPTMPRYYYPKLVPVIKQFAKEQGIEYKTESEFAIIGRTIDKFREVSKMEPAAGATGTKSNYVELLKVA</sequence>
<name>A0A7S2AXE7_9STRA</name>
<dbReference type="InterPro" id="IPR012171">
    <property type="entry name" value="Fatty_acid_desaturase"/>
</dbReference>
<dbReference type="PANTHER" id="PTHR19353:SF19">
    <property type="entry name" value="DELTA(5) FATTY ACID DESATURASE C-RELATED"/>
    <property type="match status" value="1"/>
</dbReference>